<sequence length="68" mass="6807">MDDEAAVQAVGIPAVGKGTDPAADIPGVADTPVAAADRRAAGSHLAGHRDSARRQPGASSCEYLLPAR</sequence>
<dbReference type="AlphaFoldDB" id="A0A1Y5PRV0"/>
<accession>A0A1Y5PRV0</accession>
<name>A0A1Y5PRV0_9MYCO</name>
<organism evidence="2">
    <name type="scientific">uncultured Mycobacterium sp</name>
    <dbReference type="NCBI Taxonomy" id="171292"/>
    <lineage>
        <taxon>Bacteria</taxon>
        <taxon>Bacillati</taxon>
        <taxon>Actinomycetota</taxon>
        <taxon>Actinomycetes</taxon>
        <taxon>Mycobacteriales</taxon>
        <taxon>Mycobacteriaceae</taxon>
        <taxon>Mycobacterium</taxon>
        <taxon>environmental samples</taxon>
    </lineage>
</organism>
<protein>
    <submittedName>
        <fullName evidence="2">Uncharacterized protein</fullName>
    </submittedName>
</protein>
<gene>
    <name evidence="2" type="ORF">MHPYR_60136</name>
</gene>
<evidence type="ECO:0000313" key="2">
    <source>
        <dbReference type="EMBL" id="SBS78648.1"/>
    </source>
</evidence>
<proteinExistence type="predicted"/>
<dbReference type="EMBL" id="FLQS01000056">
    <property type="protein sequence ID" value="SBS78648.1"/>
    <property type="molecule type" value="Genomic_DNA"/>
</dbReference>
<evidence type="ECO:0000256" key="1">
    <source>
        <dbReference type="SAM" id="MobiDB-lite"/>
    </source>
</evidence>
<feature type="region of interest" description="Disordered" evidence="1">
    <location>
        <begin position="41"/>
        <end position="68"/>
    </location>
</feature>
<reference evidence="2" key="1">
    <citation type="submission" date="2016-03" db="EMBL/GenBank/DDBJ databases">
        <authorList>
            <person name="Ploux O."/>
        </authorList>
    </citation>
    <scope>NUCLEOTIDE SEQUENCE</scope>
    <source>
        <strain evidence="2">UC10</strain>
    </source>
</reference>